<feature type="chain" id="PRO_5020759692" description="F-box domain-containing protein" evidence="1">
    <location>
        <begin position="25"/>
        <end position="471"/>
    </location>
</feature>
<keyword evidence="1" id="KW-0732">Signal</keyword>
<accession>A0A4Q4MXG4</accession>
<protein>
    <recommendedName>
        <fullName evidence="4">F-box domain-containing protein</fullName>
    </recommendedName>
</protein>
<reference evidence="3" key="1">
    <citation type="journal article" date="2019" name="bioRxiv">
        <title>Genomics, evolutionary history and diagnostics of the Alternaria alternata species group including apple and Asian pear pathotypes.</title>
        <authorList>
            <person name="Armitage A.D."/>
            <person name="Cockerton H.M."/>
            <person name="Sreenivasaprasad S."/>
            <person name="Woodhall J.W."/>
            <person name="Lane C.R."/>
            <person name="Harrison R.J."/>
            <person name="Clarkson J.P."/>
        </authorList>
    </citation>
    <scope>NUCLEOTIDE SEQUENCE [LARGE SCALE GENOMIC DNA]</scope>
    <source>
        <strain evidence="3">FERA 1082</strain>
    </source>
</reference>
<evidence type="ECO:0000313" key="2">
    <source>
        <dbReference type="EMBL" id="RYN62062.1"/>
    </source>
</evidence>
<feature type="signal peptide" evidence="1">
    <location>
        <begin position="1"/>
        <end position="24"/>
    </location>
</feature>
<comment type="caution">
    <text evidence="2">The sequence shown here is derived from an EMBL/GenBank/DDBJ whole genome shotgun (WGS) entry which is preliminary data.</text>
</comment>
<evidence type="ECO:0000313" key="3">
    <source>
        <dbReference type="Proteomes" id="UP000292402"/>
    </source>
</evidence>
<dbReference type="Proteomes" id="UP000292402">
    <property type="component" value="Unassembled WGS sequence"/>
</dbReference>
<dbReference type="EMBL" id="PDXA01000001">
    <property type="protein sequence ID" value="RYN62062.1"/>
    <property type="molecule type" value="Genomic_DNA"/>
</dbReference>
<dbReference type="AlphaFoldDB" id="A0A4Q4MXG4"/>
<gene>
    <name evidence="2" type="ORF">AA0114_g502</name>
</gene>
<name>A0A4Q4MXG4_9PLEO</name>
<organism evidence="2 3">
    <name type="scientific">Alternaria tenuissima</name>
    <dbReference type="NCBI Taxonomy" id="119927"/>
    <lineage>
        <taxon>Eukaryota</taxon>
        <taxon>Fungi</taxon>
        <taxon>Dikarya</taxon>
        <taxon>Ascomycota</taxon>
        <taxon>Pezizomycotina</taxon>
        <taxon>Dothideomycetes</taxon>
        <taxon>Pleosporomycetidae</taxon>
        <taxon>Pleosporales</taxon>
        <taxon>Pleosporineae</taxon>
        <taxon>Pleosporaceae</taxon>
        <taxon>Alternaria</taxon>
        <taxon>Alternaria sect. Alternaria</taxon>
        <taxon>Alternaria alternata complex</taxon>
    </lineage>
</organism>
<sequence>MPDQLVNSHSPLLLLPAEILLLVFDCFFDTQQPQIRLESTERCYYNYSEAFSTLNALERTCRSLRLIAKEVLNTKCLWKFHKPIAAFTEGHSIRRKATHIEILRDAYSFPRPRDDYPWRPREELEQELNTWGYCPVDVKTALNEDPAQLELAFLVASSPDLQTFIMDGHHNFYGISSIDQRYELPVWLIPIIQVARKTPLNGMDHSFYRNLQTLDIEMQFSFDTSLAYLFLLPTLQTLRLSWMVSQIPFEDEANWPVKSRSSSVASLTLDEAEISGTLIRLFITSCRELSCFKYSNGSVEEMPLSCSAEIMSGLAQQQDTLRTLYLEPHQRGEYDYEGMTLTRIDGFHKPYALERLYTPFWALLGKPQSTYTGEGSWQYPQMRDVLPPRLQELSLYILPIMLSQEYNDGYLSLFSSVLPSDTKDLYLKWVHVECENVLECAPLPFDFWNIKNVFLEQGVDFDYIICGYEHL</sequence>
<proteinExistence type="predicted"/>
<evidence type="ECO:0008006" key="4">
    <source>
        <dbReference type="Google" id="ProtNLM"/>
    </source>
</evidence>
<evidence type="ECO:0000256" key="1">
    <source>
        <dbReference type="SAM" id="SignalP"/>
    </source>
</evidence>